<sequence length="76" mass="8683">MTRFEAIKQGHIKIVDISIVCNFTVDKCELNPAYVIKNIDSPKDLLNGQKKTVLINRISYSIKLADEKYPPRHAII</sequence>
<protein>
    <submittedName>
        <fullName evidence="1">Uncharacterized protein</fullName>
    </submittedName>
</protein>
<evidence type="ECO:0000313" key="2">
    <source>
        <dbReference type="Proteomes" id="UP000260191"/>
    </source>
</evidence>
<proteinExistence type="predicted"/>
<evidence type="ECO:0000313" key="1">
    <source>
        <dbReference type="EMBL" id="SVH85537.1"/>
    </source>
</evidence>
<dbReference type="EMBL" id="UIPR01000016">
    <property type="protein sequence ID" value="SVH85537.1"/>
    <property type="molecule type" value="Genomic_DNA"/>
</dbReference>
<organism evidence="1 2">
    <name type="scientific">Shigella flexneri</name>
    <dbReference type="NCBI Taxonomy" id="623"/>
    <lineage>
        <taxon>Bacteria</taxon>
        <taxon>Pseudomonadati</taxon>
        <taxon>Pseudomonadota</taxon>
        <taxon>Gammaproteobacteria</taxon>
        <taxon>Enterobacterales</taxon>
        <taxon>Enterobacteriaceae</taxon>
        <taxon>Shigella</taxon>
    </lineage>
</organism>
<gene>
    <name evidence="1" type="ORF">SAMEA3710514_01342</name>
</gene>
<dbReference type="AlphaFoldDB" id="A0A658YVE2"/>
<name>A0A658YVE2_SHIFL</name>
<dbReference type="Proteomes" id="UP000260191">
    <property type="component" value="Unassembled WGS sequence"/>
</dbReference>
<accession>A0A658YVE2</accession>
<reference evidence="1 2" key="1">
    <citation type="submission" date="2018-06" db="EMBL/GenBank/DDBJ databases">
        <authorList>
            <consortium name="Pathogen Informatics"/>
            <person name="Doyle S."/>
        </authorList>
    </citation>
    <scope>NUCLEOTIDE SEQUENCE [LARGE SCALE GENOMIC DNA]</scope>
    <source>
        <strain evidence="1 2">4028STDY6275000</strain>
    </source>
</reference>